<evidence type="ECO:0000313" key="1">
    <source>
        <dbReference type="EMBL" id="TNN81301.1"/>
    </source>
</evidence>
<dbReference type="EMBL" id="SRLO01000047">
    <property type="protein sequence ID" value="TNN81301.1"/>
    <property type="molecule type" value="Genomic_DNA"/>
</dbReference>
<sequence length="307" mass="33922">MAMVRSVMTNMVLIDWMKRSVSSGTTSSRLPILDSNNTEEMPVKEHTKTHTNLTFKAKAIELAADVRDEALRASAKVKFGNEITDHAVEGFIGFPTREKRRYSRCQESIVVSSELPVVLPRGKVRAHGVLALLPQNLLNEHRISHMNCQDGAEAGLPHGPIPPHSFQLGHEIEERPCENHAGYEALDALSCNRDSPRLANKSQAKLATDGPGMSSRVLSGCGLADARSAHLSIHFTRCKALRPDTLRACCSILLTLIMKRWPDAAFLDVGLREDHTNQEILAMRNKEPKMMAAICTFSMTVICTAFN</sequence>
<gene>
    <name evidence="1" type="ORF">EYF80_008361</name>
</gene>
<dbReference type="Proteomes" id="UP000314294">
    <property type="component" value="Unassembled WGS sequence"/>
</dbReference>
<accession>A0A4Z2IU05</accession>
<comment type="caution">
    <text evidence="1">The sequence shown here is derived from an EMBL/GenBank/DDBJ whole genome shotgun (WGS) entry which is preliminary data.</text>
</comment>
<name>A0A4Z2IU05_9TELE</name>
<reference evidence="1 2" key="1">
    <citation type="submission" date="2019-03" db="EMBL/GenBank/DDBJ databases">
        <title>First draft genome of Liparis tanakae, snailfish: a comprehensive survey of snailfish specific genes.</title>
        <authorList>
            <person name="Kim W."/>
            <person name="Song I."/>
            <person name="Jeong J.-H."/>
            <person name="Kim D."/>
            <person name="Kim S."/>
            <person name="Ryu S."/>
            <person name="Song J.Y."/>
            <person name="Lee S.K."/>
        </authorList>
    </citation>
    <scope>NUCLEOTIDE SEQUENCE [LARGE SCALE GENOMIC DNA]</scope>
    <source>
        <tissue evidence="1">Muscle</tissue>
    </source>
</reference>
<protein>
    <submittedName>
        <fullName evidence="1">Uncharacterized protein</fullName>
    </submittedName>
</protein>
<evidence type="ECO:0000313" key="2">
    <source>
        <dbReference type="Proteomes" id="UP000314294"/>
    </source>
</evidence>
<keyword evidence="2" id="KW-1185">Reference proteome</keyword>
<dbReference type="AlphaFoldDB" id="A0A4Z2IU05"/>
<proteinExistence type="predicted"/>
<organism evidence="1 2">
    <name type="scientific">Liparis tanakae</name>
    <name type="common">Tanaka's snailfish</name>
    <dbReference type="NCBI Taxonomy" id="230148"/>
    <lineage>
        <taxon>Eukaryota</taxon>
        <taxon>Metazoa</taxon>
        <taxon>Chordata</taxon>
        <taxon>Craniata</taxon>
        <taxon>Vertebrata</taxon>
        <taxon>Euteleostomi</taxon>
        <taxon>Actinopterygii</taxon>
        <taxon>Neopterygii</taxon>
        <taxon>Teleostei</taxon>
        <taxon>Neoteleostei</taxon>
        <taxon>Acanthomorphata</taxon>
        <taxon>Eupercaria</taxon>
        <taxon>Perciformes</taxon>
        <taxon>Cottioidei</taxon>
        <taxon>Cottales</taxon>
        <taxon>Liparidae</taxon>
        <taxon>Liparis</taxon>
    </lineage>
</organism>